<reference evidence="4 5" key="1">
    <citation type="submission" date="2021-12" db="EMBL/GenBank/DDBJ databases">
        <title>Genome sequence of Acetobacter sicerae DmPark20a_162.</title>
        <authorList>
            <person name="Chaston J.M."/>
        </authorList>
    </citation>
    <scope>NUCLEOTIDE SEQUENCE [LARGE SCALE GENOMIC DNA]</scope>
    <source>
        <strain evidence="4 5">DmPark20a_162</strain>
    </source>
</reference>
<dbReference type="InterPro" id="IPR008023">
    <property type="entry name" value="DUF748"/>
</dbReference>
<keyword evidence="2" id="KW-0472">Membrane</keyword>
<evidence type="ECO:0000313" key="5">
    <source>
        <dbReference type="Proteomes" id="UP001521074"/>
    </source>
</evidence>
<proteinExistence type="predicted"/>
<dbReference type="PANTHER" id="PTHR30441">
    <property type="entry name" value="DUF748 DOMAIN-CONTAINING PROTEIN"/>
    <property type="match status" value="1"/>
</dbReference>
<feature type="region of interest" description="Disordered" evidence="1">
    <location>
        <begin position="124"/>
        <end position="145"/>
    </location>
</feature>
<evidence type="ECO:0000313" key="4">
    <source>
        <dbReference type="EMBL" id="MCE0745105.1"/>
    </source>
</evidence>
<name>A0ABS8VVV4_9PROT</name>
<feature type="compositionally biased region" description="Basic and acidic residues" evidence="1">
    <location>
        <begin position="345"/>
        <end position="359"/>
    </location>
</feature>
<gene>
    <name evidence="4" type="ORF">LWC05_14610</name>
</gene>
<feature type="compositionally biased region" description="Basic and acidic residues" evidence="1">
    <location>
        <begin position="136"/>
        <end position="145"/>
    </location>
</feature>
<feature type="domain" description="AsmA" evidence="3">
    <location>
        <begin position="197"/>
        <end position="545"/>
    </location>
</feature>
<dbReference type="Pfam" id="PF05170">
    <property type="entry name" value="AsmA"/>
    <property type="match status" value="1"/>
</dbReference>
<protein>
    <submittedName>
        <fullName evidence="4">AsmA family protein</fullName>
    </submittedName>
</protein>
<dbReference type="Pfam" id="PF05359">
    <property type="entry name" value="DUF748"/>
    <property type="match status" value="1"/>
</dbReference>
<keyword evidence="2" id="KW-1133">Transmembrane helix</keyword>
<dbReference type="RefSeq" id="WP_232878816.1">
    <property type="nucleotide sequence ID" value="NZ_JAJSOJ010000061.1"/>
</dbReference>
<accession>A0ABS8VVV4</accession>
<evidence type="ECO:0000259" key="3">
    <source>
        <dbReference type="Pfam" id="PF05170"/>
    </source>
</evidence>
<feature type="transmembrane region" description="Helical" evidence="2">
    <location>
        <begin position="12"/>
        <end position="33"/>
    </location>
</feature>
<keyword evidence="2" id="KW-0812">Transmembrane</keyword>
<dbReference type="EMBL" id="JAJSOJ010000061">
    <property type="protein sequence ID" value="MCE0745105.1"/>
    <property type="molecule type" value="Genomic_DNA"/>
</dbReference>
<feature type="region of interest" description="Disordered" evidence="1">
    <location>
        <begin position="343"/>
        <end position="363"/>
    </location>
</feature>
<feature type="region of interest" description="Disordered" evidence="1">
    <location>
        <begin position="649"/>
        <end position="695"/>
    </location>
</feature>
<dbReference type="InterPro" id="IPR052894">
    <property type="entry name" value="AsmA-related"/>
</dbReference>
<organism evidence="4 5">
    <name type="scientific">Acetobacter sicerae</name>
    <dbReference type="NCBI Taxonomy" id="85325"/>
    <lineage>
        <taxon>Bacteria</taxon>
        <taxon>Pseudomonadati</taxon>
        <taxon>Pseudomonadota</taxon>
        <taxon>Alphaproteobacteria</taxon>
        <taxon>Acetobacterales</taxon>
        <taxon>Acetobacteraceae</taxon>
        <taxon>Acetobacter</taxon>
    </lineage>
</organism>
<comment type="caution">
    <text evidence="4">The sequence shown here is derived from an EMBL/GenBank/DDBJ whole genome shotgun (WGS) entry which is preliminary data.</text>
</comment>
<keyword evidence="5" id="KW-1185">Reference proteome</keyword>
<dbReference type="PANTHER" id="PTHR30441:SF9">
    <property type="entry name" value="ASMA FAMILY PROTEIN YHJG"/>
    <property type="match status" value="1"/>
</dbReference>
<evidence type="ECO:0000256" key="1">
    <source>
        <dbReference type="SAM" id="MobiDB-lite"/>
    </source>
</evidence>
<dbReference type="Proteomes" id="UP001521074">
    <property type="component" value="Unassembled WGS sequence"/>
</dbReference>
<evidence type="ECO:0000256" key="2">
    <source>
        <dbReference type="SAM" id="Phobius"/>
    </source>
</evidence>
<sequence>MTGHSLFSRHRKLFIGLGTPVVLILLLIAFWSWDWFVPLVNRQATALLGRKTTIEHLHVSVGFVPKVRVDGVRIEQPDNFKSDTTPFFTADHLLVRIRLLALLHGRTELPRIAVDTPRADIQRRQDGSNNYTFASDSKKTEDDKKNGAITLPDIEEFDIRDGHLRLRDQKLRADMVSQLHTTPPTSATNRGTIVMDTTGRYAGQPIVGHFVGGALLSLQNVKTPYPVNLEVKNGPTRVTLKGTVNNPLAFEGTQLVLHLSGPDMSLLYPLTGVPIPQTPSYDIRGKLDYDQQHIAFRSFTGHMGSSDLSGTITVDPHQAVPFVEASLRSRRVDIQDLGGFIGAKPGEKTASEKKVDAKDPNVLPDTPINVPKLRAINAHVTYKGEHIQNRQLPLDDIDAEFTVQDGEIDVKKLNFGVGTGTLASSATLKPVNDKNFAVKAKVDFSRIDLAHIMRTATGTSAQGGVIGGRFSLNSTGNSIASLMANGNGGLTLVLVKGGEISALIPAALGLELGEAVLSALGLPSHSQVECFVTDMPLNNGIASTRSMLLRTNDTRTLGRGDINFRTNKIDYSLTTRSTGFTILSFPGAFNITGPLKSPTVLPGAEILGRAAAATGLGFVFPPLALLPTVQFGVGKGSLCEKALQEVNDNPASGKAPGGVEENAAPKGNAQAAPKASGKKMSPAEVKAAWKKKLKH</sequence>
<dbReference type="InterPro" id="IPR007844">
    <property type="entry name" value="AsmA"/>
</dbReference>